<name>A0ABM6T2D8_9ACTN</name>
<dbReference type="RefSeq" id="WP_099502154.1">
    <property type="nucleotide sequence ID" value="NZ_CP026652.1"/>
</dbReference>
<dbReference type="Pfam" id="PF00481">
    <property type="entry name" value="PP2C"/>
    <property type="match status" value="1"/>
</dbReference>
<sequence>MYPEPTGEVRMSLSLRFAAGSHKGMIREGNEDSGYAGPRLLAIADGMGGQAAGEVASSEVISTIVPLDDDVPGSDILTSLGTAVQRANDQLRMMVEEDPQLEGMGTTLTALLWTGQRLGLVHVGDSRAYLLRDGVLTQITQDHTWVQRLVDEGRITEEEATTHPQRSLLMRALGSGDHVEPDLSIREVRAGDRYLICSDGLSGVVSHQTMEDTLASYQGPQETVQELIQLALRGGGPDNITVIVADVLDIDSGDTLAGQLSDTPVVVGAVAENQHQLHDNGAMQTPAGRASHLGRPVPGQGGGGEFGPPGSGDTTGYVPTDGFGGYSDEDFVKPRTGRKWLKRSLYAALALAVIGGGLYGGYRWTQTQYYVGTKGEHVALYRGISQDLAWVSLSDLEKDHPEIELKYLPPYQQKQVKATITEGGLHDAKSKIDELALQASACKKESQRRAAESENSARTGEGEAGGTTGTTRTSLTSKATSTPSPTPSNSAPSSSKSTTAPTPTPGPSLSDEEQKLVSLCGKQ</sequence>
<gene>
    <name evidence="3" type="ORF">C4B68_19855</name>
</gene>
<dbReference type="InterPro" id="IPR015655">
    <property type="entry name" value="PP2C"/>
</dbReference>
<evidence type="ECO:0000313" key="3">
    <source>
        <dbReference type="EMBL" id="AVH61306.1"/>
    </source>
</evidence>
<dbReference type="SMART" id="SM00332">
    <property type="entry name" value="PP2Cc"/>
    <property type="match status" value="1"/>
</dbReference>
<dbReference type="CDD" id="cd00143">
    <property type="entry name" value="PP2Cc"/>
    <property type="match status" value="1"/>
</dbReference>
<dbReference type="SUPFAM" id="SSF81606">
    <property type="entry name" value="PP2C-like"/>
    <property type="match status" value="1"/>
</dbReference>
<dbReference type="PANTHER" id="PTHR47992">
    <property type="entry name" value="PROTEIN PHOSPHATASE"/>
    <property type="match status" value="1"/>
</dbReference>
<dbReference type="InterPro" id="IPR001932">
    <property type="entry name" value="PPM-type_phosphatase-like_dom"/>
</dbReference>
<dbReference type="SMART" id="SM00331">
    <property type="entry name" value="PP2C_SIG"/>
    <property type="match status" value="1"/>
</dbReference>
<evidence type="ECO:0000256" key="1">
    <source>
        <dbReference type="SAM" id="MobiDB-lite"/>
    </source>
</evidence>
<keyword evidence="4" id="KW-1185">Reference proteome</keyword>
<dbReference type="Proteomes" id="UP000238413">
    <property type="component" value="Chromosome"/>
</dbReference>
<accession>A0ABM6T2D8</accession>
<feature type="domain" description="PPM-type phosphatase" evidence="2">
    <location>
        <begin position="16"/>
        <end position="247"/>
    </location>
</feature>
<feature type="region of interest" description="Disordered" evidence="1">
    <location>
        <begin position="443"/>
        <end position="523"/>
    </location>
</feature>
<dbReference type="NCBIfam" id="NF033484">
    <property type="entry name" value="Stp1_PP2C_phos"/>
    <property type="match status" value="1"/>
</dbReference>
<proteinExistence type="predicted"/>
<dbReference type="PROSITE" id="PS51746">
    <property type="entry name" value="PPM_2"/>
    <property type="match status" value="1"/>
</dbReference>
<feature type="region of interest" description="Disordered" evidence="1">
    <location>
        <begin position="281"/>
        <end position="317"/>
    </location>
</feature>
<dbReference type="EMBL" id="CP026652">
    <property type="protein sequence ID" value="AVH61306.1"/>
    <property type="molecule type" value="Genomic_DNA"/>
</dbReference>
<feature type="compositionally biased region" description="Gly residues" evidence="1">
    <location>
        <begin position="299"/>
        <end position="310"/>
    </location>
</feature>
<feature type="compositionally biased region" description="Basic and acidic residues" evidence="1">
    <location>
        <begin position="443"/>
        <end position="452"/>
    </location>
</feature>
<evidence type="ECO:0000313" key="4">
    <source>
        <dbReference type="Proteomes" id="UP000238413"/>
    </source>
</evidence>
<dbReference type="InterPro" id="IPR036457">
    <property type="entry name" value="PPM-type-like_dom_sf"/>
</dbReference>
<organism evidence="3 4">
    <name type="scientific">Streptomyces dengpaensis</name>
    <dbReference type="NCBI Taxonomy" id="2049881"/>
    <lineage>
        <taxon>Bacteria</taxon>
        <taxon>Bacillati</taxon>
        <taxon>Actinomycetota</taxon>
        <taxon>Actinomycetes</taxon>
        <taxon>Kitasatosporales</taxon>
        <taxon>Streptomycetaceae</taxon>
        <taxon>Streptomyces</taxon>
    </lineage>
</organism>
<dbReference type="Gene3D" id="3.60.40.10">
    <property type="entry name" value="PPM-type phosphatase domain"/>
    <property type="match status" value="1"/>
</dbReference>
<protein>
    <submittedName>
        <fullName evidence="3">Stp1/IreP family PP2C-type Ser/Thr phosphatase</fullName>
    </submittedName>
</protein>
<evidence type="ECO:0000259" key="2">
    <source>
        <dbReference type="PROSITE" id="PS51746"/>
    </source>
</evidence>
<reference evidence="3 4" key="1">
    <citation type="submission" date="2018-02" db="EMBL/GenBank/DDBJ databases">
        <title>Complete genome sequence of Streptomyces dengpaensis, the producer of angucyclines.</title>
        <authorList>
            <person name="Yumei L."/>
        </authorList>
    </citation>
    <scope>NUCLEOTIDE SEQUENCE [LARGE SCALE GENOMIC DNA]</scope>
    <source>
        <strain evidence="3 4">XZHG99</strain>
    </source>
</reference>
<feature type="compositionally biased region" description="Low complexity" evidence="1">
    <location>
        <begin position="469"/>
        <end position="501"/>
    </location>
</feature>